<name>A0ABR9E3X4_9GAMM</name>
<gene>
    <name evidence="1" type="ORF">PALI_a3138</name>
</gene>
<protein>
    <submittedName>
        <fullName evidence="1">Uncharacterized protein</fullName>
    </submittedName>
</protein>
<dbReference type="EMBL" id="AQGU01000028">
    <property type="protein sequence ID" value="MBE0361043.1"/>
    <property type="molecule type" value="Genomic_DNA"/>
</dbReference>
<keyword evidence="2" id="KW-1185">Reference proteome</keyword>
<dbReference type="Proteomes" id="UP000648482">
    <property type="component" value="Unassembled WGS sequence"/>
</dbReference>
<proteinExistence type="predicted"/>
<evidence type="ECO:0000313" key="1">
    <source>
        <dbReference type="EMBL" id="MBE0361043.1"/>
    </source>
</evidence>
<comment type="caution">
    <text evidence="1">The sequence shown here is derived from an EMBL/GenBank/DDBJ whole genome shotgun (WGS) entry which is preliminary data.</text>
</comment>
<accession>A0ABR9E3X4</accession>
<reference evidence="1 2" key="1">
    <citation type="submission" date="2015-06" db="EMBL/GenBank/DDBJ databases">
        <title>Genome sequence of Pseudoalteromonas aliena.</title>
        <authorList>
            <person name="Xie B.-B."/>
            <person name="Rong J.-C."/>
            <person name="Qin Q.-L."/>
            <person name="Zhang Y.-Z."/>
        </authorList>
    </citation>
    <scope>NUCLEOTIDE SEQUENCE [LARGE SCALE GENOMIC DNA]</scope>
    <source>
        <strain evidence="1 2">SW19</strain>
    </source>
</reference>
<organism evidence="1 2">
    <name type="scientific">Pseudoalteromonas aliena SW19</name>
    <dbReference type="NCBI Taxonomy" id="1314866"/>
    <lineage>
        <taxon>Bacteria</taxon>
        <taxon>Pseudomonadati</taxon>
        <taxon>Pseudomonadota</taxon>
        <taxon>Gammaproteobacteria</taxon>
        <taxon>Alteromonadales</taxon>
        <taxon>Pseudoalteromonadaceae</taxon>
        <taxon>Pseudoalteromonas</taxon>
    </lineage>
</organism>
<evidence type="ECO:0000313" key="2">
    <source>
        <dbReference type="Proteomes" id="UP000648482"/>
    </source>
</evidence>
<sequence>MTFDNPVFYHFAIQSCPWVNQNLLLVLVVLNALVAITNAQKEAIKLLTGSKSSTEKPPFDKP</sequence>